<dbReference type="AlphaFoldDB" id="A0AAU9MIV4"/>
<keyword evidence="1" id="KW-0812">Transmembrane</keyword>
<organism evidence="2 3">
    <name type="scientific">Lactuca virosa</name>
    <dbReference type="NCBI Taxonomy" id="75947"/>
    <lineage>
        <taxon>Eukaryota</taxon>
        <taxon>Viridiplantae</taxon>
        <taxon>Streptophyta</taxon>
        <taxon>Embryophyta</taxon>
        <taxon>Tracheophyta</taxon>
        <taxon>Spermatophyta</taxon>
        <taxon>Magnoliopsida</taxon>
        <taxon>eudicotyledons</taxon>
        <taxon>Gunneridae</taxon>
        <taxon>Pentapetalae</taxon>
        <taxon>asterids</taxon>
        <taxon>campanulids</taxon>
        <taxon>Asterales</taxon>
        <taxon>Asteraceae</taxon>
        <taxon>Cichorioideae</taxon>
        <taxon>Cichorieae</taxon>
        <taxon>Lactucinae</taxon>
        <taxon>Lactuca</taxon>
    </lineage>
</organism>
<gene>
    <name evidence="2" type="ORF">LVIROSA_LOCUS14785</name>
</gene>
<protein>
    <submittedName>
        <fullName evidence="2">Uncharacterized protein</fullName>
    </submittedName>
</protein>
<accession>A0AAU9MIV4</accession>
<comment type="caution">
    <text evidence="2">The sequence shown here is derived from an EMBL/GenBank/DDBJ whole genome shotgun (WGS) entry which is preliminary data.</text>
</comment>
<name>A0AAU9MIV4_9ASTR</name>
<proteinExistence type="predicted"/>
<keyword evidence="1" id="KW-1133">Transmembrane helix</keyword>
<keyword evidence="3" id="KW-1185">Reference proteome</keyword>
<evidence type="ECO:0000256" key="1">
    <source>
        <dbReference type="SAM" id="Phobius"/>
    </source>
</evidence>
<feature type="transmembrane region" description="Helical" evidence="1">
    <location>
        <begin position="136"/>
        <end position="156"/>
    </location>
</feature>
<keyword evidence="1" id="KW-0472">Membrane</keyword>
<evidence type="ECO:0000313" key="2">
    <source>
        <dbReference type="EMBL" id="CAH1427808.1"/>
    </source>
</evidence>
<sequence length="162" mass="18689">MWGIVSVSGYFLSFYPYTRRLVHLPVPSVGFVDVYLTTFWNFPPPLRSNALFFSLPIPHFFPIRYLFCVHRLSSHPGKISRLELNGHHERTIVGSLRFSGPPNSPLLLLQTSFTSYNPSETYASGFCSVFYAIGDFIYIESVSGYPYIVFCLICWIERLKER</sequence>
<dbReference type="EMBL" id="CAKMRJ010002223">
    <property type="protein sequence ID" value="CAH1427808.1"/>
    <property type="molecule type" value="Genomic_DNA"/>
</dbReference>
<reference evidence="2 3" key="1">
    <citation type="submission" date="2022-01" db="EMBL/GenBank/DDBJ databases">
        <authorList>
            <person name="Xiong W."/>
            <person name="Schranz E."/>
        </authorList>
    </citation>
    <scope>NUCLEOTIDE SEQUENCE [LARGE SCALE GENOMIC DNA]</scope>
</reference>
<evidence type="ECO:0000313" key="3">
    <source>
        <dbReference type="Proteomes" id="UP001157418"/>
    </source>
</evidence>
<dbReference type="Proteomes" id="UP001157418">
    <property type="component" value="Unassembled WGS sequence"/>
</dbReference>